<dbReference type="Proteomes" id="UP000631114">
    <property type="component" value="Unassembled WGS sequence"/>
</dbReference>
<evidence type="ECO:0000256" key="3">
    <source>
        <dbReference type="ARBA" id="ARBA00022833"/>
    </source>
</evidence>
<dbReference type="OrthoDB" id="659at2759"/>
<dbReference type="GO" id="GO:0008270">
    <property type="term" value="F:zinc ion binding"/>
    <property type="evidence" value="ECO:0007669"/>
    <property type="project" value="InterPro"/>
</dbReference>
<dbReference type="PANTHER" id="PTHR11079">
    <property type="entry name" value="CYTOSINE DEAMINASE FAMILY MEMBER"/>
    <property type="match status" value="1"/>
</dbReference>
<keyword evidence="3" id="KW-0862">Zinc</keyword>
<protein>
    <recommendedName>
        <fullName evidence="4">CMP/dCMP-type deaminase domain-containing protein</fullName>
    </recommendedName>
</protein>
<dbReference type="InterPro" id="IPR016192">
    <property type="entry name" value="APOBEC/CMP_deaminase_Zn-bd"/>
</dbReference>
<comment type="caution">
    <text evidence="5">The sequence shown here is derived from an EMBL/GenBank/DDBJ whole genome shotgun (WGS) entry which is preliminary data.</text>
</comment>
<name>A0A835H5D3_9MAGN</name>
<keyword evidence="1" id="KW-0479">Metal-binding</keyword>
<dbReference type="AlphaFoldDB" id="A0A835H5D3"/>
<dbReference type="InterPro" id="IPR002125">
    <property type="entry name" value="CMP_dCMP_dom"/>
</dbReference>
<evidence type="ECO:0000313" key="6">
    <source>
        <dbReference type="Proteomes" id="UP000631114"/>
    </source>
</evidence>
<sequence length="343" mass="38610">MQPTQDLEIDIETFRSLLDQEEDTRQPTHNSTDVVLVGSVRMERRYVDLYKRLELFEVVTAIERVSFPNLSMDMVELGNSSLEFSRLLVSKWIFFVNALKILGRSWVRTLVVKLKYTRDVLGIGPYSIPHKTSVIHGFKKKLWRERSNLDSSSNLEMASREEEDSAVTLVFMEFAMQQAKLALDSQEVPIGCVFVEDEKVIASGRNRTTETRNATRHAEMEAIDGLLKNWQESELSAIEIEGKFSRCDLYVTCEPCIMCASALSIIGIRAVYYGCANDRFGGCGSILSLHSSSSDKLNSNDISQGKSFKCTGGIMAAEAISLLRSFYEQGNPNAPKPHRPLQI</sequence>
<evidence type="ECO:0000256" key="1">
    <source>
        <dbReference type="ARBA" id="ARBA00022723"/>
    </source>
</evidence>
<dbReference type="InterPro" id="IPR016193">
    <property type="entry name" value="Cytidine_deaminase-like"/>
</dbReference>
<dbReference type="SUPFAM" id="SSF53927">
    <property type="entry name" value="Cytidine deaminase-like"/>
    <property type="match status" value="1"/>
</dbReference>
<evidence type="ECO:0000313" key="5">
    <source>
        <dbReference type="EMBL" id="KAF9591903.1"/>
    </source>
</evidence>
<dbReference type="PROSITE" id="PS51747">
    <property type="entry name" value="CYT_DCMP_DEAMINASES_2"/>
    <property type="match status" value="1"/>
</dbReference>
<accession>A0A835H5D3</accession>
<keyword evidence="6" id="KW-1185">Reference proteome</keyword>
<dbReference type="GO" id="GO:0002100">
    <property type="term" value="P:tRNA wobble adenosine to inosine editing"/>
    <property type="evidence" value="ECO:0007669"/>
    <property type="project" value="InterPro"/>
</dbReference>
<dbReference type="CDD" id="cd01285">
    <property type="entry name" value="nucleoside_deaminase"/>
    <property type="match status" value="1"/>
</dbReference>
<evidence type="ECO:0000256" key="2">
    <source>
        <dbReference type="ARBA" id="ARBA00022801"/>
    </source>
</evidence>
<dbReference type="Pfam" id="PF00383">
    <property type="entry name" value="dCMP_cyt_deam_1"/>
    <property type="match status" value="1"/>
</dbReference>
<dbReference type="PANTHER" id="PTHR11079:SF149">
    <property type="entry name" value="TRNA-SPECIFIC ADENOSINE DEAMINASE 2"/>
    <property type="match status" value="1"/>
</dbReference>
<dbReference type="GO" id="GO:0052717">
    <property type="term" value="F:tRNA-specific adenosine-34 deaminase activity"/>
    <property type="evidence" value="ECO:0007669"/>
    <property type="project" value="UniProtKB-EC"/>
</dbReference>
<dbReference type="PROSITE" id="PS00903">
    <property type="entry name" value="CYT_DCMP_DEAMINASES_1"/>
    <property type="match status" value="1"/>
</dbReference>
<dbReference type="Gene3D" id="3.40.140.10">
    <property type="entry name" value="Cytidine Deaminase, domain 2"/>
    <property type="match status" value="1"/>
</dbReference>
<keyword evidence="2" id="KW-0378">Hydrolase</keyword>
<reference evidence="5 6" key="1">
    <citation type="submission" date="2020-10" db="EMBL/GenBank/DDBJ databases">
        <title>The Coptis chinensis genome and diversification of protoberbering-type alkaloids.</title>
        <authorList>
            <person name="Wang B."/>
            <person name="Shu S."/>
            <person name="Song C."/>
            <person name="Liu Y."/>
        </authorList>
    </citation>
    <scope>NUCLEOTIDE SEQUENCE [LARGE SCALE GENOMIC DNA]</scope>
    <source>
        <strain evidence="5">HL-2020</strain>
        <tissue evidence="5">Leaf</tissue>
    </source>
</reference>
<gene>
    <name evidence="5" type="ORF">IFM89_009511</name>
</gene>
<evidence type="ECO:0000259" key="4">
    <source>
        <dbReference type="PROSITE" id="PS51747"/>
    </source>
</evidence>
<dbReference type="EMBL" id="JADFTS010000008">
    <property type="protein sequence ID" value="KAF9591903.1"/>
    <property type="molecule type" value="Genomic_DNA"/>
</dbReference>
<feature type="domain" description="CMP/dCMP-type deaminase" evidence="4">
    <location>
        <begin position="166"/>
        <end position="294"/>
    </location>
</feature>
<organism evidence="5 6">
    <name type="scientific">Coptis chinensis</name>
    <dbReference type="NCBI Taxonomy" id="261450"/>
    <lineage>
        <taxon>Eukaryota</taxon>
        <taxon>Viridiplantae</taxon>
        <taxon>Streptophyta</taxon>
        <taxon>Embryophyta</taxon>
        <taxon>Tracheophyta</taxon>
        <taxon>Spermatophyta</taxon>
        <taxon>Magnoliopsida</taxon>
        <taxon>Ranunculales</taxon>
        <taxon>Ranunculaceae</taxon>
        <taxon>Coptidoideae</taxon>
        <taxon>Coptis</taxon>
    </lineage>
</organism>
<proteinExistence type="predicted"/>